<evidence type="ECO:0000313" key="3">
    <source>
        <dbReference type="Proteomes" id="UP000594262"/>
    </source>
</evidence>
<feature type="signal peptide" evidence="1">
    <location>
        <begin position="1"/>
        <end position="29"/>
    </location>
</feature>
<keyword evidence="1" id="KW-0732">Signal</keyword>
<reference evidence="2" key="1">
    <citation type="submission" date="2021-01" db="UniProtKB">
        <authorList>
            <consortium name="EnsemblMetazoa"/>
        </authorList>
    </citation>
    <scope>IDENTIFICATION</scope>
</reference>
<proteinExistence type="predicted"/>
<dbReference type="Proteomes" id="UP000594262">
    <property type="component" value="Unplaced"/>
</dbReference>
<accession>A0A7M5TSQ4</accession>
<protein>
    <recommendedName>
        <fullName evidence="4">Cnidarian restricted protein</fullName>
    </recommendedName>
</protein>
<feature type="chain" id="PRO_5029818662" description="Cnidarian restricted protein" evidence="1">
    <location>
        <begin position="30"/>
        <end position="278"/>
    </location>
</feature>
<keyword evidence="3" id="KW-1185">Reference proteome</keyword>
<evidence type="ECO:0008006" key="4">
    <source>
        <dbReference type="Google" id="ProtNLM"/>
    </source>
</evidence>
<dbReference type="RefSeq" id="XP_066919827.1">
    <property type="nucleotide sequence ID" value="XM_067063726.1"/>
</dbReference>
<evidence type="ECO:0000256" key="1">
    <source>
        <dbReference type="SAM" id="SignalP"/>
    </source>
</evidence>
<dbReference type="OrthoDB" id="6042561at2759"/>
<evidence type="ECO:0000313" key="2">
    <source>
        <dbReference type="EnsemblMetazoa" id="CLYHEMP001270.1"/>
    </source>
</evidence>
<dbReference type="AlphaFoldDB" id="A0A7M5TSQ4"/>
<dbReference type="GeneID" id="136807151"/>
<sequence length="278" mass="31908">MLFHLVFQLWILKMHLIFVFLCLVASSQAFLFGKTPYPDWDELSVTFMKYSGLPKTEEDARKEGWTAIGDGCVTGTFYKGRRYEGPGSKNINNLLYDLNGNVAGIQTKFEADFTVPGSFNKTHVKEGNKIVLTAYFTNPNTICSRNRTTTPGYIGDNLYLPMENGPVKIPLKESDLVSGDNKWVKGRCFYGMGQHYWYDVTKNMDCDDFGPWFLLYNGGNLNAFGFAGVGNIVNEYVEHPTFDTMQHFFREKPLCLKEYPHLSTQHIYLQRRPHFNFC</sequence>
<dbReference type="EnsemblMetazoa" id="CLYHEMT001270.1">
    <property type="protein sequence ID" value="CLYHEMP001270.1"/>
    <property type="gene ID" value="CLYHEMG001270"/>
</dbReference>
<organism evidence="2 3">
    <name type="scientific">Clytia hemisphaerica</name>
    <dbReference type="NCBI Taxonomy" id="252671"/>
    <lineage>
        <taxon>Eukaryota</taxon>
        <taxon>Metazoa</taxon>
        <taxon>Cnidaria</taxon>
        <taxon>Hydrozoa</taxon>
        <taxon>Hydroidolina</taxon>
        <taxon>Leptothecata</taxon>
        <taxon>Obeliida</taxon>
        <taxon>Clytiidae</taxon>
        <taxon>Clytia</taxon>
    </lineage>
</organism>
<name>A0A7M5TSQ4_9CNID</name>